<dbReference type="InterPro" id="IPR040304">
    <property type="entry name" value="ATG8-IP-1/2"/>
</dbReference>
<dbReference type="AlphaFoldDB" id="A0A5P1EGD9"/>
<sequence length="314" mass="34454">MARDRVSDMAEDEKGGNTSGNGADWEVVSLTASAYAAAPGPKAFSPPAEGKEEISESKEGVDKEEQVDCAAMFMSGHFTFPPYDHKHLLAEPDCKEIQDEHLIPAKEEVSGKSMPDEDICKLKSDDDDDLHGIEFFGKGKNLSDNGMKFVEGEALEELAMVGKEQDIYVDPNFSAFHSKADTLQSVLCNESPTNVEHSDVLLHNPESPSDASKPNEETKLPCEAWWRSRAISVLKQAKDGNGFWSVVVAGAVMGFVILGQRWQKETLQLQQLKWFTISNESLSKMLGPISRFKDILVGGHQRNLSINGGTASNH</sequence>
<dbReference type="OrthoDB" id="604034at2759"/>
<organism evidence="2 3">
    <name type="scientific">Asparagus officinalis</name>
    <name type="common">Garden asparagus</name>
    <dbReference type="NCBI Taxonomy" id="4686"/>
    <lineage>
        <taxon>Eukaryota</taxon>
        <taxon>Viridiplantae</taxon>
        <taxon>Streptophyta</taxon>
        <taxon>Embryophyta</taxon>
        <taxon>Tracheophyta</taxon>
        <taxon>Spermatophyta</taxon>
        <taxon>Magnoliopsida</taxon>
        <taxon>Liliopsida</taxon>
        <taxon>Asparagales</taxon>
        <taxon>Asparagaceae</taxon>
        <taxon>Asparagoideae</taxon>
        <taxon>Asparagus</taxon>
    </lineage>
</organism>
<dbReference type="Proteomes" id="UP000243459">
    <property type="component" value="Chromosome 7"/>
</dbReference>
<evidence type="ECO:0000313" key="2">
    <source>
        <dbReference type="EMBL" id="ONK63761.1"/>
    </source>
</evidence>
<reference evidence="3" key="1">
    <citation type="journal article" date="2017" name="Nat. Commun.">
        <title>The asparagus genome sheds light on the origin and evolution of a young Y chromosome.</title>
        <authorList>
            <person name="Harkess A."/>
            <person name="Zhou J."/>
            <person name="Xu C."/>
            <person name="Bowers J.E."/>
            <person name="Van der Hulst R."/>
            <person name="Ayyampalayam S."/>
            <person name="Mercati F."/>
            <person name="Riccardi P."/>
            <person name="McKain M.R."/>
            <person name="Kakrana A."/>
            <person name="Tang H."/>
            <person name="Ray J."/>
            <person name="Groenendijk J."/>
            <person name="Arikit S."/>
            <person name="Mathioni S.M."/>
            <person name="Nakano M."/>
            <person name="Shan H."/>
            <person name="Telgmann-Rauber A."/>
            <person name="Kanno A."/>
            <person name="Yue Z."/>
            <person name="Chen H."/>
            <person name="Li W."/>
            <person name="Chen Y."/>
            <person name="Xu X."/>
            <person name="Zhang Y."/>
            <person name="Luo S."/>
            <person name="Chen H."/>
            <person name="Gao J."/>
            <person name="Mao Z."/>
            <person name="Pires J.C."/>
            <person name="Luo M."/>
            <person name="Kudrna D."/>
            <person name="Wing R.A."/>
            <person name="Meyers B.C."/>
            <person name="Yi K."/>
            <person name="Kong H."/>
            <person name="Lavrijsen P."/>
            <person name="Sunseri F."/>
            <person name="Falavigna A."/>
            <person name="Ye Y."/>
            <person name="Leebens-Mack J.H."/>
            <person name="Chen G."/>
        </authorList>
    </citation>
    <scope>NUCLEOTIDE SEQUENCE [LARGE SCALE GENOMIC DNA]</scope>
    <source>
        <strain evidence="3">cv. DH0086</strain>
    </source>
</reference>
<accession>A0A5P1EGD9</accession>
<dbReference type="EMBL" id="CM007387">
    <property type="protein sequence ID" value="ONK63761.1"/>
    <property type="molecule type" value="Genomic_DNA"/>
</dbReference>
<keyword evidence="3" id="KW-1185">Reference proteome</keyword>
<feature type="region of interest" description="Disordered" evidence="1">
    <location>
        <begin position="199"/>
        <end position="218"/>
    </location>
</feature>
<dbReference type="PANTHER" id="PTHR34797">
    <property type="entry name" value="ATG8-INTERACTING PROTEIN 2"/>
    <property type="match status" value="1"/>
</dbReference>
<protein>
    <recommendedName>
        <fullName evidence="4">ATG8-interacting protein 1</fullName>
    </recommendedName>
</protein>
<dbReference type="Gramene" id="ONK63761">
    <property type="protein sequence ID" value="ONK63761"/>
    <property type="gene ID" value="A4U43_C07F18660"/>
</dbReference>
<proteinExistence type="predicted"/>
<dbReference type="OMA" id="QHEDSAF"/>
<gene>
    <name evidence="2" type="ORF">A4U43_C07F18660</name>
</gene>
<feature type="compositionally biased region" description="Basic and acidic residues" evidence="1">
    <location>
        <begin position="1"/>
        <end position="15"/>
    </location>
</feature>
<name>A0A5P1EGD9_ASPOF</name>
<dbReference type="PANTHER" id="PTHR34797:SF1">
    <property type="entry name" value="ATG8-INTERACTING PROTEIN 2"/>
    <property type="match status" value="1"/>
</dbReference>
<feature type="compositionally biased region" description="Basic and acidic residues" evidence="1">
    <location>
        <begin position="49"/>
        <end position="63"/>
    </location>
</feature>
<evidence type="ECO:0000313" key="3">
    <source>
        <dbReference type="Proteomes" id="UP000243459"/>
    </source>
</evidence>
<evidence type="ECO:0000256" key="1">
    <source>
        <dbReference type="SAM" id="MobiDB-lite"/>
    </source>
</evidence>
<feature type="region of interest" description="Disordered" evidence="1">
    <location>
        <begin position="1"/>
        <end position="24"/>
    </location>
</feature>
<evidence type="ECO:0008006" key="4">
    <source>
        <dbReference type="Google" id="ProtNLM"/>
    </source>
</evidence>
<feature type="region of interest" description="Disordered" evidence="1">
    <location>
        <begin position="37"/>
        <end position="63"/>
    </location>
</feature>